<evidence type="ECO:0000256" key="1">
    <source>
        <dbReference type="ARBA" id="ARBA00008511"/>
    </source>
</evidence>
<dbReference type="Pfam" id="PF18201">
    <property type="entry name" value="PIH1_CS"/>
    <property type="match status" value="1"/>
</dbReference>
<proteinExistence type="inferred from homology"/>
<gene>
    <name evidence="3" type="ORF">CLEI1391_LOCUS7702</name>
</gene>
<dbReference type="InterPro" id="IPR026697">
    <property type="entry name" value="DNAAF6"/>
</dbReference>
<dbReference type="GO" id="GO:0005737">
    <property type="term" value="C:cytoplasm"/>
    <property type="evidence" value="ECO:0007669"/>
    <property type="project" value="TreeGrafter"/>
</dbReference>
<comment type="similarity">
    <text evidence="1">Belongs to the PIH1 family.</text>
</comment>
<organism evidence="3">
    <name type="scientific">Chlamydomonas leiostraca</name>
    <dbReference type="NCBI Taxonomy" id="1034604"/>
    <lineage>
        <taxon>Eukaryota</taxon>
        <taxon>Viridiplantae</taxon>
        <taxon>Chlorophyta</taxon>
        <taxon>core chlorophytes</taxon>
        <taxon>Chlorophyceae</taxon>
        <taxon>CS clade</taxon>
        <taxon>Chlamydomonadales</taxon>
        <taxon>Chlamydomonadaceae</taxon>
        <taxon>Chlamydomonas</taxon>
    </lineage>
</organism>
<dbReference type="EMBL" id="HBFB01013697">
    <property type="protein sequence ID" value="CAD8676924.1"/>
    <property type="molecule type" value="Transcribed_RNA"/>
</dbReference>
<dbReference type="Gene3D" id="2.60.40.790">
    <property type="match status" value="1"/>
</dbReference>
<protein>
    <recommendedName>
        <fullName evidence="2">PIH1D1/2/3 CS-like domain-containing protein</fullName>
    </recommendedName>
</protein>
<reference evidence="3" key="1">
    <citation type="submission" date="2021-01" db="EMBL/GenBank/DDBJ databases">
        <authorList>
            <person name="Corre E."/>
            <person name="Pelletier E."/>
            <person name="Niang G."/>
            <person name="Scheremetjew M."/>
            <person name="Finn R."/>
            <person name="Kale V."/>
            <person name="Holt S."/>
            <person name="Cochrane G."/>
            <person name="Meng A."/>
            <person name="Brown T."/>
            <person name="Cohen L."/>
        </authorList>
    </citation>
    <scope>NUCLEOTIDE SEQUENCE</scope>
    <source>
        <strain evidence="3">SAG 11-49</strain>
    </source>
</reference>
<feature type="domain" description="PIH1D1/2/3 CS-like" evidence="2">
    <location>
        <begin position="80"/>
        <end position="177"/>
    </location>
</feature>
<dbReference type="InterPro" id="IPR041442">
    <property type="entry name" value="PIH1D1/2/3_CS-like"/>
</dbReference>
<dbReference type="PANTHER" id="PTHR21083:SF0">
    <property type="entry name" value="DYNEIN AXONEMAL ASSEMBLY FACTOR 6"/>
    <property type="match status" value="1"/>
</dbReference>
<dbReference type="GO" id="GO:0051087">
    <property type="term" value="F:protein-folding chaperone binding"/>
    <property type="evidence" value="ECO:0007669"/>
    <property type="project" value="InterPro"/>
</dbReference>
<dbReference type="PANTHER" id="PTHR21083">
    <property type="entry name" value="TWISTER"/>
    <property type="match status" value="1"/>
</dbReference>
<evidence type="ECO:0000259" key="2">
    <source>
        <dbReference type="Pfam" id="PF18201"/>
    </source>
</evidence>
<accession>A0A7S0WQ44</accession>
<dbReference type="CDD" id="cd00298">
    <property type="entry name" value="ACD_sHsps_p23-like"/>
    <property type="match status" value="1"/>
</dbReference>
<dbReference type="AlphaFoldDB" id="A0A7S0WQ44"/>
<sequence length="182" mass="20546">MADTYDFNSEFNALSKLLVPEEEAVDAGAVSKPTPASIGPKDLLNVKVPAPRARKDPKEIWDESEIQDVVEDDIDDGREVPEYEFMYKQAVESTDVFLGMSGKDESSTSCEQMVVKVQLPGVESISELDLDVKRTYLKLNSTQYKLSIYLPHKVDEDKGKAKWDKDKRVLSVTLPIIREDEF</sequence>
<dbReference type="InterPro" id="IPR008978">
    <property type="entry name" value="HSP20-like_chaperone"/>
</dbReference>
<dbReference type="GO" id="GO:0070286">
    <property type="term" value="P:axonemal dynein complex assembly"/>
    <property type="evidence" value="ECO:0007669"/>
    <property type="project" value="InterPro"/>
</dbReference>
<evidence type="ECO:0000313" key="3">
    <source>
        <dbReference type="EMBL" id="CAD8676924.1"/>
    </source>
</evidence>
<dbReference type="GO" id="GO:0045505">
    <property type="term" value="F:dynein intermediate chain binding"/>
    <property type="evidence" value="ECO:0007669"/>
    <property type="project" value="TreeGrafter"/>
</dbReference>
<name>A0A7S0WQ44_9CHLO</name>